<evidence type="ECO:0000313" key="4">
    <source>
        <dbReference type="Proteomes" id="UP001189429"/>
    </source>
</evidence>
<accession>A0ABN9T4A6</accession>
<dbReference type="InterPro" id="IPR046700">
    <property type="entry name" value="DUF6570"/>
</dbReference>
<feature type="region of interest" description="Disordered" evidence="1">
    <location>
        <begin position="1"/>
        <end position="105"/>
    </location>
</feature>
<feature type="region of interest" description="Disordered" evidence="1">
    <location>
        <begin position="378"/>
        <end position="441"/>
    </location>
</feature>
<comment type="caution">
    <text evidence="3">The sequence shown here is derived from an EMBL/GenBank/DDBJ whole genome shotgun (WGS) entry which is preliminary data.</text>
</comment>
<evidence type="ECO:0000313" key="3">
    <source>
        <dbReference type="EMBL" id="CAK0839790.1"/>
    </source>
</evidence>
<feature type="region of interest" description="Disordered" evidence="1">
    <location>
        <begin position="1282"/>
        <end position="1312"/>
    </location>
</feature>
<dbReference type="Pfam" id="PF20209">
    <property type="entry name" value="DUF6570"/>
    <property type="match status" value="1"/>
</dbReference>
<reference evidence="3" key="1">
    <citation type="submission" date="2023-10" db="EMBL/GenBank/DDBJ databases">
        <authorList>
            <person name="Chen Y."/>
            <person name="Shah S."/>
            <person name="Dougan E. K."/>
            <person name="Thang M."/>
            <person name="Chan C."/>
        </authorList>
    </citation>
    <scope>NUCLEOTIDE SEQUENCE [LARGE SCALE GENOMIC DNA]</scope>
</reference>
<name>A0ABN9T4A6_9DINO</name>
<sequence length="1825" mass="196786">MKKAKLMKCAASLGAPTRKPAAPTQWRAIKNAREDCKLREAAQRQPSPARASEPGAASSDLAAPSVSHGPASAQAPARVGEPGAASSGPAAPSVSRGPASVGAPSARGRVRLFQFEPSAGSAVRPRHGCAETGRGGGRCHLQRRAEHEPGSVACTGDLGVGTRENRKSSEALWAARCRALPQAPQRQHSRAGASEPGAASSDLAAPAASREPASGSRTASSSQAQVKSTASATATQNPVAGAARVTSTDVQNMNKKELRALAASLWVAARDARQSTRLLRSACRRALTGQVGIASFFQPAVAPGAPGREAGDAPVFYSASAMDPSPAKPRERPRAVRKPSWLRKPAWLSALTARQKKVGKRRTQRVLRKDRIHDKIRNKRPQRALAAAKRGKKRYQEDFAERAKRKHRVLKSRREAPRANRRPAMPKSARAERAGVLGREGSWKRTAEESARLCQQDGPSHLPPCYAGLDQEHQRSTCVVCWRAWYNLPAEYEFSCTQQGLRAQQAPWFYPGASVLARAGKKSHVNQWRLEAAGSVEEAQCYLAANYPSGGCESIARRLHDPERKRIITTCGGCHMHVGEDHVLPPPAGEMRMRDFVVGPVWCTPRSDGSAIAHERFDGVPPPGPASEEAFSRVLGFSAGEFAHLVAALSDNEEMALALVHPVVQVYIIPRTGQLAHVGRICNFRQKVNNFLKRLPVMPADMPVVHVRPHALGSAGAKGKSAGRALFKVDISKLKAAFLWLKANNPYYAEIGWRGDAADAWTGDDVEEGATREEADSDASHVPPVTPTCFVKWMEHGRTEAVAGDFGHAIGNRLREVISDGDCDGEGPGPAGAACSRAWAKVLRLVADVFGKSVFRMATALPQDILAVALAARGVLDLGLPRDGGAAGTLRALRSLDTNECPVGLHVFRAELDAVMVEERDEGPQAVHAGTTASAEAGDDAGLRQGVLDSLAHVAQEVIGRPVDEPGSASPRPDEAPEVDAAMAGDPSNDAPRQGPADEPTAAPGSASACPDEDPPAHGRPVKYPRVGPPEEDQPGQAMREGAPGYIVKAFPNIFPYGTGDYHGARPCQRRTLRFEGRGRHVMLRHDGRLMRRTRFRHWLLDTMLRVTAPGTLRTFFRAREAREEYTLDSLDQAARAGAADVHCDESDPGPCQGQPDDVPGRADARQKVEAELVSRMGVDISVADIPDLSHFGQVDDWYASFEWSEGGIIHAHMAFWAIGAPRIDKIEAPREPAPGSAGVEIEAPLPGQHAVPQAQAADRLAAFWDRAYTECDVAKAMCPAPSDGPPGSAGAAPSASPSAPGPASPDLAGAVGVRQGLGPAREKQVRSPESTSHEAHARCLLGSLDSGGADSDRCWADLVDVLEGCSRTPREVSEAEFLEPGSASLEARQARARLRFVAALAERANMHDLHKPYAMGPPAKDQPRAHVDDEHSNMERVSCKKSLPRKTVAPGEEEVAEEPGRRDLHRQWLARNCNFLNNFAQAVVLAMLSNMDVQATLTKDAVIEYMAKCMTKSGQGALIAVMEHSFSLCVEKSISEVKSQLERAHLIFGATRSMCTREFRHLYLRAETRQPKTKAKLVSEADPGARVVEKSQAEHCATRSEWTLPSDAALLKHHQLTGEPLWKFILRRAGTPVLESAALRDAKDDVQRNWQLFLELLRRWEFKRCFNRCGGGAPGSASVALKPVANIVVIHPVGRFTQANAEAQWRDACFWTLLARCNRGDACAGAFRDADHLSQFSDEYVAELMDRFASDSPADRAKARMAQCPPHIAKARHLGVAGRSRAEERKRPAARVAAATAPAKKVNFYLRGRASRLEADAVGGHGRD</sequence>
<organism evidence="3 4">
    <name type="scientific">Prorocentrum cordatum</name>
    <dbReference type="NCBI Taxonomy" id="2364126"/>
    <lineage>
        <taxon>Eukaryota</taxon>
        <taxon>Sar</taxon>
        <taxon>Alveolata</taxon>
        <taxon>Dinophyceae</taxon>
        <taxon>Prorocentrales</taxon>
        <taxon>Prorocentraceae</taxon>
        <taxon>Prorocentrum</taxon>
    </lineage>
</organism>
<feature type="compositionally biased region" description="Basic and acidic residues" evidence="1">
    <location>
        <begin position="31"/>
        <end position="42"/>
    </location>
</feature>
<evidence type="ECO:0000256" key="1">
    <source>
        <dbReference type="SAM" id="MobiDB-lite"/>
    </source>
</evidence>
<feature type="compositionally biased region" description="Low complexity" evidence="1">
    <location>
        <begin position="1282"/>
        <end position="1299"/>
    </location>
</feature>
<proteinExistence type="predicted"/>
<feature type="compositionally biased region" description="Basic and acidic residues" evidence="1">
    <location>
        <begin position="1422"/>
        <end position="1439"/>
    </location>
</feature>
<feature type="compositionally biased region" description="Polar residues" evidence="1">
    <location>
        <begin position="215"/>
        <end position="238"/>
    </location>
</feature>
<feature type="compositionally biased region" description="Low complexity" evidence="1">
    <location>
        <begin position="198"/>
        <end position="209"/>
    </location>
</feature>
<feature type="region of interest" description="Disordered" evidence="1">
    <location>
        <begin position="1411"/>
        <end position="1462"/>
    </location>
</feature>
<dbReference type="EMBL" id="CAUYUJ010014325">
    <property type="protein sequence ID" value="CAK0839790.1"/>
    <property type="molecule type" value="Genomic_DNA"/>
</dbReference>
<feature type="compositionally biased region" description="Low complexity" evidence="1">
    <location>
        <begin position="79"/>
        <end position="101"/>
    </location>
</feature>
<dbReference type="Proteomes" id="UP001189429">
    <property type="component" value="Unassembled WGS sequence"/>
</dbReference>
<feature type="domain" description="DUF6570" evidence="2">
    <location>
        <begin position="648"/>
        <end position="751"/>
    </location>
</feature>
<evidence type="ECO:0000259" key="2">
    <source>
        <dbReference type="Pfam" id="PF20209"/>
    </source>
</evidence>
<gene>
    <name evidence="3" type="ORF">PCOR1329_LOCUS35393</name>
</gene>
<protein>
    <recommendedName>
        <fullName evidence="2">DUF6570 domain-containing protein</fullName>
    </recommendedName>
</protein>
<feature type="region of interest" description="Disordered" evidence="1">
    <location>
        <begin position="960"/>
        <end position="1039"/>
    </location>
</feature>
<feature type="region of interest" description="Disordered" evidence="1">
    <location>
        <begin position="180"/>
        <end position="248"/>
    </location>
</feature>
<keyword evidence="4" id="KW-1185">Reference proteome</keyword>
<feature type="region of interest" description="Disordered" evidence="1">
    <location>
        <begin position="1139"/>
        <end position="1162"/>
    </location>
</feature>
<feature type="region of interest" description="Disordered" evidence="1">
    <location>
        <begin position="117"/>
        <end position="137"/>
    </location>
</feature>